<dbReference type="GO" id="GO:0004623">
    <property type="term" value="F:phospholipase A2 activity"/>
    <property type="evidence" value="ECO:0007669"/>
    <property type="project" value="InterPro"/>
</dbReference>
<dbReference type="AlphaFoldDB" id="A0A372LEU2"/>
<dbReference type="SUPFAM" id="SSF48619">
    <property type="entry name" value="Phospholipase A2, PLA2"/>
    <property type="match status" value="1"/>
</dbReference>
<dbReference type="EMBL" id="QVTE01000055">
    <property type="protein sequence ID" value="RFU64473.1"/>
    <property type="molecule type" value="Genomic_DNA"/>
</dbReference>
<reference evidence="3 4" key="1">
    <citation type="submission" date="2018-08" db="EMBL/GenBank/DDBJ databases">
        <title>Bacillus chawlae sp. nov., Bacillus glennii sp. nov., and Bacillus saganii sp. nov. Isolated from the Vehicle Assembly Building at Kennedy Space Center where the Viking Spacecraft were Assembled.</title>
        <authorList>
            <person name="Seuylemezian A."/>
            <person name="Vaishampayan P."/>
        </authorList>
    </citation>
    <scope>NUCLEOTIDE SEQUENCE [LARGE SCALE GENOMIC DNA]</scope>
    <source>
        <strain evidence="3 4">V47-23a</strain>
    </source>
</reference>
<sequence length="93" mass="10523">MKRNKKQKRRTSNCIFPGYRWCGPGCSGPGAPLNAVDACCKMHDRCLGQGVPTCRCDSEFMNCLRSRRHKFSDEGKTAAIIYQIMKLKTLFTC</sequence>
<comment type="caution">
    <text evidence="3">The sequence shown here is derived from an EMBL/GenBank/DDBJ whole genome shotgun (WGS) entry which is preliminary data.</text>
</comment>
<proteinExistence type="predicted"/>
<dbReference type="GO" id="GO:0050482">
    <property type="term" value="P:arachidonate secretion"/>
    <property type="evidence" value="ECO:0007669"/>
    <property type="project" value="InterPro"/>
</dbReference>
<gene>
    <name evidence="3" type="ORF">D0469_18085</name>
</gene>
<evidence type="ECO:0000256" key="2">
    <source>
        <dbReference type="ARBA" id="ARBA00022525"/>
    </source>
</evidence>
<dbReference type="GO" id="GO:0006644">
    <property type="term" value="P:phospholipid metabolic process"/>
    <property type="evidence" value="ECO:0007669"/>
    <property type="project" value="InterPro"/>
</dbReference>
<dbReference type="GO" id="GO:0005576">
    <property type="term" value="C:extracellular region"/>
    <property type="evidence" value="ECO:0007669"/>
    <property type="project" value="UniProtKB-SubCell"/>
</dbReference>
<dbReference type="PROSITE" id="PS00118">
    <property type="entry name" value="PA2_HIS"/>
    <property type="match status" value="1"/>
</dbReference>
<name>A0A372LEU2_9BACI</name>
<keyword evidence="4" id="KW-1185">Reference proteome</keyword>
<dbReference type="Gene3D" id="1.20.90.10">
    <property type="entry name" value="Phospholipase A2 domain"/>
    <property type="match status" value="1"/>
</dbReference>
<dbReference type="Proteomes" id="UP000264541">
    <property type="component" value="Unassembled WGS sequence"/>
</dbReference>
<dbReference type="InterPro" id="IPR033113">
    <property type="entry name" value="PLA2_histidine"/>
</dbReference>
<evidence type="ECO:0000256" key="1">
    <source>
        <dbReference type="ARBA" id="ARBA00004613"/>
    </source>
</evidence>
<dbReference type="InterPro" id="IPR036444">
    <property type="entry name" value="PLipase_A2_dom_sf"/>
</dbReference>
<comment type="subcellular location">
    <subcellularLocation>
        <location evidence="1">Secreted</location>
    </subcellularLocation>
</comment>
<keyword evidence="2" id="KW-0964">Secreted</keyword>
<evidence type="ECO:0000313" key="3">
    <source>
        <dbReference type="EMBL" id="RFU64473.1"/>
    </source>
</evidence>
<organism evidence="3 4">
    <name type="scientific">Peribacillus saganii</name>
    <dbReference type="NCBI Taxonomy" id="2303992"/>
    <lineage>
        <taxon>Bacteria</taxon>
        <taxon>Bacillati</taxon>
        <taxon>Bacillota</taxon>
        <taxon>Bacilli</taxon>
        <taxon>Bacillales</taxon>
        <taxon>Bacillaceae</taxon>
        <taxon>Peribacillus</taxon>
    </lineage>
</organism>
<accession>A0A372LEU2</accession>
<evidence type="ECO:0000313" key="4">
    <source>
        <dbReference type="Proteomes" id="UP000264541"/>
    </source>
</evidence>
<protein>
    <submittedName>
        <fullName evidence="3">Phospholipase</fullName>
    </submittedName>
</protein>